<protein>
    <submittedName>
        <fullName evidence="2">Uncharacterized protein</fullName>
    </submittedName>
</protein>
<gene>
    <name evidence="2" type="ORF">C7449_103395</name>
</gene>
<evidence type="ECO:0000256" key="1">
    <source>
        <dbReference type="SAM" id="MobiDB-lite"/>
    </source>
</evidence>
<evidence type="ECO:0000313" key="2">
    <source>
        <dbReference type="EMBL" id="PTM96377.1"/>
    </source>
</evidence>
<sequence length="222" mass="24605">MRRIGIVGRQSKKDVLVRQELGQQVLGGAIRLASRLEHRAAHRICEALGGRVFDGDLDRPVRPGPDHAGRGVDVDGLHPVREDGAAVPARIVGNGQRRGRGKTGHSGRQEERTPCQNIGNDRHDPPSNVANRKAIRDVHHRGITCQFRNGSIARRRRFGEGLVTGAARSMPPAPSSPAWHRSKAACRGRPCRRLPDRRRRRSSRCSPSASPPCRDRMRRPSR</sequence>
<name>A0A2T5BBL1_MYCDI</name>
<organism evidence="2 3">
    <name type="scientific">Mycoplana dimorpha</name>
    <dbReference type="NCBI Taxonomy" id="28320"/>
    <lineage>
        <taxon>Bacteria</taxon>
        <taxon>Pseudomonadati</taxon>
        <taxon>Pseudomonadota</taxon>
        <taxon>Alphaproteobacteria</taxon>
        <taxon>Hyphomicrobiales</taxon>
        <taxon>Rhizobiaceae</taxon>
        <taxon>Mycoplana</taxon>
    </lineage>
</organism>
<dbReference type="EMBL" id="PZZZ01000003">
    <property type="protein sequence ID" value="PTM96377.1"/>
    <property type="molecule type" value="Genomic_DNA"/>
</dbReference>
<comment type="caution">
    <text evidence="2">The sequence shown here is derived from an EMBL/GenBank/DDBJ whole genome shotgun (WGS) entry which is preliminary data.</text>
</comment>
<dbReference type="AlphaFoldDB" id="A0A2T5BBL1"/>
<feature type="region of interest" description="Disordered" evidence="1">
    <location>
        <begin position="165"/>
        <end position="222"/>
    </location>
</feature>
<proteinExistence type="predicted"/>
<dbReference type="Proteomes" id="UP000241247">
    <property type="component" value="Unassembled WGS sequence"/>
</dbReference>
<keyword evidence="3" id="KW-1185">Reference proteome</keyword>
<feature type="region of interest" description="Disordered" evidence="1">
    <location>
        <begin position="86"/>
        <end position="129"/>
    </location>
</feature>
<reference evidence="2 3" key="1">
    <citation type="submission" date="2018-04" db="EMBL/GenBank/DDBJ databases">
        <title>Genomic Encyclopedia of Type Strains, Phase IV (KMG-IV): sequencing the most valuable type-strain genomes for metagenomic binning, comparative biology and taxonomic classification.</title>
        <authorList>
            <person name="Goeker M."/>
        </authorList>
    </citation>
    <scope>NUCLEOTIDE SEQUENCE [LARGE SCALE GENOMIC DNA]</scope>
    <source>
        <strain evidence="2 3">DSM 7138</strain>
    </source>
</reference>
<evidence type="ECO:0000313" key="3">
    <source>
        <dbReference type="Proteomes" id="UP000241247"/>
    </source>
</evidence>
<feature type="compositionally biased region" description="Basic residues" evidence="1">
    <location>
        <begin position="180"/>
        <end position="203"/>
    </location>
</feature>
<accession>A0A2T5BBL1</accession>